<reference evidence="2" key="1">
    <citation type="journal article" date="2019" name="Int. J. Syst. Evol. Microbiol.">
        <title>The Global Catalogue of Microorganisms (GCM) 10K type strain sequencing project: providing services to taxonomists for standard genome sequencing and annotation.</title>
        <authorList>
            <consortium name="The Broad Institute Genomics Platform"/>
            <consortium name="The Broad Institute Genome Sequencing Center for Infectious Disease"/>
            <person name="Wu L."/>
            <person name="Ma J."/>
        </authorList>
    </citation>
    <scope>NUCLEOTIDE SEQUENCE [LARGE SCALE GENOMIC DNA]</scope>
    <source>
        <strain evidence="2">KCTC 42662</strain>
    </source>
</reference>
<keyword evidence="2" id="KW-1185">Reference proteome</keyword>
<comment type="caution">
    <text evidence="1">The sequence shown here is derived from an EMBL/GenBank/DDBJ whole genome shotgun (WGS) entry which is preliminary data.</text>
</comment>
<evidence type="ECO:0000313" key="1">
    <source>
        <dbReference type="EMBL" id="MFD2547369.1"/>
    </source>
</evidence>
<accession>A0ABW5KEY4</accession>
<evidence type="ECO:0000313" key="2">
    <source>
        <dbReference type="Proteomes" id="UP001597545"/>
    </source>
</evidence>
<evidence type="ECO:0008006" key="3">
    <source>
        <dbReference type="Google" id="ProtNLM"/>
    </source>
</evidence>
<dbReference type="EMBL" id="JBHULR010000003">
    <property type="protein sequence ID" value="MFD2547369.1"/>
    <property type="molecule type" value="Genomic_DNA"/>
</dbReference>
<organism evidence="1 2">
    <name type="scientific">Sphingobacterium suaedae</name>
    <dbReference type="NCBI Taxonomy" id="1686402"/>
    <lineage>
        <taxon>Bacteria</taxon>
        <taxon>Pseudomonadati</taxon>
        <taxon>Bacteroidota</taxon>
        <taxon>Sphingobacteriia</taxon>
        <taxon>Sphingobacteriales</taxon>
        <taxon>Sphingobacteriaceae</taxon>
        <taxon>Sphingobacterium</taxon>
    </lineage>
</organism>
<name>A0ABW5KEY4_9SPHI</name>
<sequence length="104" mass="12287">MTRILQYSILFIGLISLTLAFALQYTHDTTHSECHRAMEHHDDEESCSLCWFVFHQCSDIHSFDVLLPEIKAFDRFLIPTEHATIRYRYVPMRYEGNKDPPLLV</sequence>
<dbReference type="RefSeq" id="WP_380902056.1">
    <property type="nucleotide sequence ID" value="NZ_JBHUEG010000007.1"/>
</dbReference>
<dbReference type="Proteomes" id="UP001597545">
    <property type="component" value="Unassembled WGS sequence"/>
</dbReference>
<protein>
    <recommendedName>
        <fullName evidence="3">DUF2946 domain-containing protein</fullName>
    </recommendedName>
</protein>
<gene>
    <name evidence="1" type="ORF">ACFSR5_06880</name>
</gene>
<proteinExistence type="predicted"/>